<evidence type="ECO:0000313" key="1">
    <source>
        <dbReference type="EMBL" id="KAH7685111.1"/>
    </source>
</evidence>
<evidence type="ECO:0000313" key="2">
    <source>
        <dbReference type="Proteomes" id="UP000827976"/>
    </source>
</evidence>
<protein>
    <submittedName>
        <fullName evidence="1">UDP-glucuronosyl/UDP-glucosyltransferase protein</fullName>
    </submittedName>
</protein>
<dbReference type="EMBL" id="CM037014">
    <property type="protein sequence ID" value="KAH7685111.1"/>
    <property type="molecule type" value="Genomic_DNA"/>
</dbReference>
<sequence>MEKNEGEAQEKHVLLVPYPSQGHINPMFQFAKRLAFFGLKPALAVTRFILKTTQPEPGLVGIETISDGFDEGGYAQAESVPAYLARFELVGPETLDAVVRTGKYKAVIYDAFLPWALEVGKKHGLVTAAFFTQACAVDAVLGHVYKGRVSLPWTEPELLLDGLPGLGPNDLPSFLSDPVDGPYPAYLQLVLNQFLGLEKADEVFINSVFELEPQEAEWMKKEWGAKTIGPTIPSKYLDNQIPGDTHYGFHLFAGADRCNEWLDAQPPRSVIYVSFGSMANLDHESMRELAKGLEITGKPFLWVVRASERGKLPENFNGEGKGRVCEWSEQLEVLGHGSVGCFVTHCGWNSTVEALAAGMAMVAVPQWTDQPMNGKYVEGVWGVGVRVRKDENGVVRGEEIGRCVMEVMELEGEKSREIWENASKWKRLSVEAMMEGGSSYNNILGFVEKYYGRVSV</sequence>
<accession>A0ACB7WBK4</accession>
<reference evidence="2" key="1">
    <citation type="journal article" date="2022" name="Nat. Commun.">
        <title>Chromosome evolution and the genetic basis of agronomically important traits in greater yam.</title>
        <authorList>
            <person name="Bredeson J.V."/>
            <person name="Lyons J.B."/>
            <person name="Oniyinde I.O."/>
            <person name="Okereke N.R."/>
            <person name="Kolade O."/>
            <person name="Nnabue I."/>
            <person name="Nwadili C.O."/>
            <person name="Hribova E."/>
            <person name="Parker M."/>
            <person name="Nwogha J."/>
            <person name="Shu S."/>
            <person name="Carlson J."/>
            <person name="Kariba R."/>
            <person name="Muthemba S."/>
            <person name="Knop K."/>
            <person name="Barton G.J."/>
            <person name="Sherwood A.V."/>
            <person name="Lopez-Montes A."/>
            <person name="Asiedu R."/>
            <person name="Jamnadass R."/>
            <person name="Muchugi A."/>
            <person name="Goodstein D."/>
            <person name="Egesi C.N."/>
            <person name="Featherston J."/>
            <person name="Asfaw A."/>
            <person name="Simpson G.G."/>
            <person name="Dolezel J."/>
            <person name="Hendre P.S."/>
            <person name="Van Deynze A."/>
            <person name="Kumar P.L."/>
            <person name="Obidiegwu J.E."/>
            <person name="Bhattacharjee R."/>
            <person name="Rokhsar D.S."/>
        </authorList>
    </citation>
    <scope>NUCLEOTIDE SEQUENCE [LARGE SCALE GENOMIC DNA]</scope>
    <source>
        <strain evidence="2">cv. TDa95/00328</strain>
    </source>
</reference>
<comment type="caution">
    <text evidence="1">The sequence shown here is derived from an EMBL/GenBank/DDBJ whole genome shotgun (WGS) entry which is preliminary data.</text>
</comment>
<keyword evidence="2" id="KW-1185">Reference proteome</keyword>
<organism evidence="1 2">
    <name type="scientific">Dioscorea alata</name>
    <name type="common">Purple yam</name>
    <dbReference type="NCBI Taxonomy" id="55571"/>
    <lineage>
        <taxon>Eukaryota</taxon>
        <taxon>Viridiplantae</taxon>
        <taxon>Streptophyta</taxon>
        <taxon>Embryophyta</taxon>
        <taxon>Tracheophyta</taxon>
        <taxon>Spermatophyta</taxon>
        <taxon>Magnoliopsida</taxon>
        <taxon>Liliopsida</taxon>
        <taxon>Dioscoreales</taxon>
        <taxon>Dioscoreaceae</taxon>
        <taxon>Dioscorea</taxon>
    </lineage>
</organism>
<proteinExistence type="predicted"/>
<name>A0ACB7WBK4_DIOAL</name>
<dbReference type="Proteomes" id="UP000827976">
    <property type="component" value="Chromosome 4"/>
</dbReference>
<gene>
    <name evidence="1" type="ORF">IHE45_04G018300</name>
</gene>